<evidence type="ECO:0000313" key="1">
    <source>
        <dbReference type="EMBL" id="TFJ92166.1"/>
    </source>
</evidence>
<dbReference type="Gene3D" id="1.10.8.200">
    <property type="entry name" value="Replisome organizer (g39p helicase loader/inhibitor protein)"/>
    <property type="match status" value="1"/>
</dbReference>
<name>A0A4Y9A8K6_9BACI</name>
<dbReference type="Proteomes" id="UP000298484">
    <property type="component" value="Unassembled WGS sequence"/>
</dbReference>
<gene>
    <name evidence="1" type="ORF">E4U82_13890</name>
</gene>
<sequence length="86" mass="10089">MNKEQVYEVLALISDNYHSFDITQRKIDNWANLLSDQNPASVMQKAERHILNEKFPPTIAEIRTPVFKKSHDQIEHEKMLKENGLL</sequence>
<dbReference type="AlphaFoldDB" id="A0A4Y9A8K6"/>
<comment type="caution">
    <text evidence="1">The sequence shown here is derived from an EMBL/GenBank/DDBJ whole genome shotgun (WGS) entry which is preliminary data.</text>
</comment>
<protein>
    <submittedName>
        <fullName evidence="1">Uncharacterized protein</fullName>
    </submittedName>
</protein>
<organism evidence="1 2">
    <name type="scientific">Lentibacillus salicampi</name>
    <dbReference type="NCBI Taxonomy" id="175306"/>
    <lineage>
        <taxon>Bacteria</taxon>
        <taxon>Bacillati</taxon>
        <taxon>Bacillota</taxon>
        <taxon>Bacilli</taxon>
        <taxon>Bacillales</taxon>
        <taxon>Bacillaceae</taxon>
        <taxon>Lentibacillus</taxon>
    </lineage>
</organism>
<keyword evidence="2" id="KW-1185">Reference proteome</keyword>
<accession>A0A4Y9A8K6</accession>
<proteinExistence type="predicted"/>
<dbReference type="EMBL" id="SRHY01000028">
    <property type="protein sequence ID" value="TFJ92166.1"/>
    <property type="molecule type" value="Genomic_DNA"/>
</dbReference>
<dbReference type="OrthoDB" id="2625859at2"/>
<evidence type="ECO:0000313" key="2">
    <source>
        <dbReference type="Proteomes" id="UP000298484"/>
    </source>
</evidence>
<dbReference type="RefSeq" id="WP_135110773.1">
    <property type="nucleotide sequence ID" value="NZ_SRHY01000028.1"/>
</dbReference>
<reference evidence="1 2" key="1">
    <citation type="submission" date="2019-03" db="EMBL/GenBank/DDBJ databases">
        <title>Genome sequence of Lentibacillus salicampi ATCC BAA-719.</title>
        <authorList>
            <person name="Maclea K.S."/>
            <person name="Simoes Junior M."/>
        </authorList>
    </citation>
    <scope>NUCLEOTIDE SEQUENCE [LARGE SCALE GENOMIC DNA]</scope>
    <source>
        <strain evidence="1 2">ATCC BAA-719</strain>
    </source>
</reference>